<dbReference type="SUPFAM" id="SSF52317">
    <property type="entry name" value="Class I glutamine amidotransferase-like"/>
    <property type="match status" value="1"/>
</dbReference>
<gene>
    <name evidence="2" type="ORF">ACFLIM_15355</name>
</gene>
<protein>
    <submittedName>
        <fullName evidence="2">Family 10 glycosylhydrolase</fullName>
    </submittedName>
</protein>
<dbReference type="CDD" id="cd03143">
    <property type="entry name" value="A4_beta-galactosidase_middle_domain"/>
    <property type="match status" value="1"/>
</dbReference>
<dbReference type="InterPro" id="IPR028212">
    <property type="entry name" value="GHL6"/>
</dbReference>
<evidence type="ECO:0000313" key="3">
    <source>
        <dbReference type="Proteomes" id="UP001603978"/>
    </source>
</evidence>
<dbReference type="InterPro" id="IPR017853">
    <property type="entry name" value="GH"/>
</dbReference>
<proteinExistence type="predicted"/>
<accession>A0ABW7AB39</accession>
<dbReference type="Gene3D" id="3.40.50.880">
    <property type="match status" value="1"/>
</dbReference>
<dbReference type="Gene3D" id="3.20.20.80">
    <property type="entry name" value="Glycosidases"/>
    <property type="match status" value="1"/>
</dbReference>
<comment type="caution">
    <text evidence="2">The sequence shown here is derived from an EMBL/GenBank/DDBJ whole genome shotgun (WGS) entry which is preliminary data.</text>
</comment>
<evidence type="ECO:0000313" key="2">
    <source>
        <dbReference type="EMBL" id="MFG1704567.1"/>
    </source>
</evidence>
<dbReference type="Pfam" id="PF08532">
    <property type="entry name" value="Glyco_hydro_42M"/>
    <property type="match status" value="1"/>
</dbReference>
<keyword evidence="3" id="KW-1185">Reference proteome</keyword>
<feature type="domain" description="Beta-galactosidase trimerisation" evidence="1">
    <location>
        <begin position="387"/>
        <end position="470"/>
    </location>
</feature>
<dbReference type="RefSeq" id="WP_393165728.1">
    <property type="nucleotide sequence ID" value="NZ_JBICRM010000008.1"/>
</dbReference>
<dbReference type="InterPro" id="IPR029062">
    <property type="entry name" value="Class_I_gatase-like"/>
</dbReference>
<dbReference type="InterPro" id="IPR052177">
    <property type="entry name" value="Divisome_Glycosyl_Hydrolase"/>
</dbReference>
<reference evidence="2 3" key="1">
    <citation type="submission" date="2024-10" db="EMBL/GenBank/DDBJ databases">
        <authorList>
            <person name="Topkara A.R."/>
            <person name="Saygin H."/>
        </authorList>
    </citation>
    <scope>NUCLEOTIDE SEQUENCE [LARGE SCALE GENOMIC DNA]</scope>
    <source>
        <strain evidence="2 3">M3C6</strain>
    </source>
</reference>
<sequence>MRTSDWPRTATRWTQLTLAEDDPAHLDVDFWTSVMRDSRSNAVCLSAGGYIAYYPTRIPFHHRSTYLADTDPFGTLVEAARGLGMHVMARVDPHAVHADAARAHPEWLACDAQGAPIEHWSYPGIWLTCAFTGYHREFITEVAREIVREYDVDAIFANRWEGYYGMSYSEAARRSFRDDTGFELPKREHDPSDPAWPAYVAWRRRKLSELVAIWDTAVKDVRPHARFIPNLGAFAARDLEPELVRRVYPMFVVDKQGRSGTEAPWVAGRVAKRSRGLFPDRPVGLIASVGPEHHQHRWKDAVAPPEEVKTWIVDGFAQGAFPWFTKFNATVSDPRWVPAVVEAFNLHARLEPVLAGMPVSAEVALLDPHRAGQLRAGAAHTFPDEDGFYQALVEARIPFDLVADQALSAARLRPYKVLVLANAEQLSDAQCQVIREYVAAGGGLVAAHQSSLYDEHGEPRDGLGLADVLGVDLVEPTRGPVKNNYIALTQEHPVNAGFGGAKRIIGGTRLLRVEAREGTEVPFRFVPDFPDLPMEELYARQEPDAPAVITRQDPGRVVYFPFDLGAIFWEALQADHGRLIANAVRWALGGEPEATVQGPGLADLAVRRDEDGVAVTVVNLTNPMTMRGAIRETLPLPPQTVTVALPPGVRNAKARLLVAETEAETVVRDGRVEVGLAGVGLIEVVHLTWERS</sequence>
<organism evidence="2 3">
    <name type="scientific">Nonomuraea marmarensis</name>
    <dbReference type="NCBI Taxonomy" id="3351344"/>
    <lineage>
        <taxon>Bacteria</taxon>
        <taxon>Bacillati</taxon>
        <taxon>Actinomycetota</taxon>
        <taxon>Actinomycetes</taxon>
        <taxon>Streptosporangiales</taxon>
        <taxon>Streptosporangiaceae</taxon>
        <taxon>Nonomuraea</taxon>
    </lineage>
</organism>
<dbReference type="EMBL" id="JBICRM010000008">
    <property type="protein sequence ID" value="MFG1704567.1"/>
    <property type="molecule type" value="Genomic_DNA"/>
</dbReference>
<dbReference type="InterPro" id="IPR013738">
    <property type="entry name" value="Beta_galactosidase_Trimer"/>
</dbReference>
<dbReference type="PANTHER" id="PTHR43405:SF1">
    <property type="entry name" value="GLYCOSYL HYDROLASE DIGH"/>
    <property type="match status" value="1"/>
</dbReference>
<dbReference type="Pfam" id="PF14871">
    <property type="entry name" value="GHL6"/>
    <property type="match status" value="1"/>
</dbReference>
<dbReference type="Proteomes" id="UP001603978">
    <property type="component" value="Unassembled WGS sequence"/>
</dbReference>
<dbReference type="PANTHER" id="PTHR43405">
    <property type="entry name" value="GLYCOSYL HYDROLASE DIGH"/>
    <property type="match status" value="1"/>
</dbReference>
<evidence type="ECO:0000259" key="1">
    <source>
        <dbReference type="Pfam" id="PF08532"/>
    </source>
</evidence>
<dbReference type="SUPFAM" id="SSF51445">
    <property type="entry name" value="(Trans)glycosidases"/>
    <property type="match status" value="1"/>
</dbReference>
<name>A0ABW7AB39_9ACTN</name>